<evidence type="ECO:0000256" key="1">
    <source>
        <dbReference type="SAM" id="MobiDB-lite"/>
    </source>
</evidence>
<dbReference type="AlphaFoldDB" id="A0A0N4T1C8"/>
<protein>
    <submittedName>
        <fullName evidence="5">PH domain-containing protein</fullName>
    </submittedName>
</protein>
<dbReference type="Proteomes" id="UP000278627">
    <property type="component" value="Unassembled WGS sequence"/>
</dbReference>
<evidence type="ECO:0000313" key="3">
    <source>
        <dbReference type="EMBL" id="VDN83128.1"/>
    </source>
</evidence>
<evidence type="ECO:0000313" key="5">
    <source>
        <dbReference type="WBParaSite" id="BPAG_0000196101-mRNA-1"/>
    </source>
</evidence>
<dbReference type="PANTHER" id="PTHR36947">
    <property type="entry name" value="PROTEIN CBG04364"/>
    <property type="match status" value="1"/>
</dbReference>
<feature type="compositionally biased region" description="Basic and acidic residues" evidence="1">
    <location>
        <begin position="157"/>
        <end position="174"/>
    </location>
</feature>
<organism evidence="5">
    <name type="scientific">Brugia pahangi</name>
    <name type="common">Filarial nematode worm</name>
    <dbReference type="NCBI Taxonomy" id="6280"/>
    <lineage>
        <taxon>Eukaryota</taxon>
        <taxon>Metazoa</taxon>
        <taxon>Ecdysozoa</taxon>
        <taxon>Nematoda</taxon>
        <taxon>Chromadorea</taxon>
        <taxon>Rhabditida</taxon>
        <taxon>Spirurina</taxon>
        <taxon>Spiruromorpha</taxon>
        <taxon>Filarioidea</taxon>
        <taxon>Onchocercidae</taxon>
        <taxon>Brugia</taxon>
    </lineage>
</organism>
<dbReference type="WBParaSite" id="BPAG_0000196101-mRNA-1">
    <property type="protein sequence ID" value="BPAG_0000196101-mRNA-1"/>
    <property type="gene ID" value="BPAG_0000196101"/>
</dbReference>
<accession>A0A0N4T1C8</accession>
<keyword evidence="4" id="KW-1185">Reference proteome</keyword>
<name>A0A0N4T1C8_BRUPA</name>
<evidence type="ECO:0000313" key="4">
    <source>
        <dbReference type="Proteomes" id="UP000278627"/>
    </source>
</evidence>
<feature type="domain" description="DUF7778" evidence="2">
    <location>
        <begin position="20"/>
        <end position="136"/>
    </location>
</feature>
<dbReference type="EMBL" id="UZAD01000206">
    <property type="protein sequence ID" value="VDN83128.1"/>
    <property type="molecule type" value="Genomic_DNA"/>
</dbReference>
<dbReference type="Pfam" id="PF24998">
    <property type="entry name" value="DUF7778"/>
    <property type="match status" value="1"/>
</dbReference>
<sequence length="276" mass="31843">MAECYSPKVVEFSEDLKTLIELPPKESWLTDKCKYMEHGKVLTKISSNKICCLQRQPITGWHLCYVIRTIDDILIIFITPEKGFVLNLSSAIYMRISRKKTSVNKRMSKVKVKWAFGKVELKFTENQILIWRQRFLSSFGQIGDETKTSTIINSKIQSDKSDKNERDYGERDTTDSALSLNGKYHLLSHSSKSSENSQRIGPIIFHSEMEKTASIFLNEMSFIDTILLITPAFVSRKKQICNCLRGLINRGNTKYSRNNVFKVIQRNKCQQYSITA</sequence>
<reference evidence="5" key="1">
    <citation type="submission" date="2017-02" db="UniProtKB">
        <authorList>
            <consortium name="WormBaseParasite"/>
        </authorList>
    </citation>
    <scope>IDENTIFICATION</scope>
</reference>
<evidence type="ECO:0000259" key="2">
    <source>
        <dbReference type="Pfam" id="PF24998"/>
    </source>
</evidence>
<reference evidence="3 4" key="2">
    <citation type="submission" date="2018-11" db="EMBL/GenBank/DDBJ databases">
        <authorList>
            <consortium name="Pathogen Informatics"/>
        </authorList>
    </citation>
    <scope>NUCLEOTIDE SEQUENCE [LARGE SCALE GENOMIC DNA]</scope>
</reference>
<feature type="region of interest" description="Disordered" evidence="1">
    <location>
        <begin position="153"/>
        <end position="176"/>
    </location>
</feature>
<proteinExistence type="predicted"/>
<dbReference type="PANTHER" id="PTHR36947:SF6">
    <property type="entry name" value="TLDC DOMAIN-CONTAINING PROTEIN"/>
    <property type="match status" value="1"/>
</dbReference>
<dbReference type="InterPro" id="IPR056680">
    <property type="entry name" value="DUF7778"/>
</dbReference>
<gene>
    <name evidence="3" type="ORF">BPAG_LOCUS1942</name>
</gene>